<gene>
    <name evidence="2" type="ORF">C8Q69DRAFT_106202</name>
</gene>
<dbReference type="RefSeq" id="XP_028481833.1">
    <property type="nucleotide sequence ID" value="XM_028625062.1"/>
</dbReference>
<feature type="compositionally biased region" description="Acidic residues" evidence="1">
    <location>
        <begin position="570"/>
        <end position="581"/>
    </location>
</feature>
<feature type="region of interest" description="Disordered" evidence="1">
    <location>
        <begin position="434"/>
        <end position="455"/>
    </location>
</feature>
<proteinExistence type="predicted"/>
<protein>
    <submittedName>
        <fullName evidence="2">Uncharacterized protein</fullName>
    </submittedName>
</protein>
<dbReference type="EMBL" id="RCNU01000014">
    <property type="protein sequence ID" value="RWQ92188.1"/>
    <property type="molecule type" value="Genomic_DNA"/>
</dbReference>
<organism evidence="2 3">
    <name type="scientific">Byssochlamys spectabilis</name>
    <name type="common">Paecilomyces variotii</name>
    <dbReference type="NCBI Taxonomy" id="264951"/>
    <lineage>
        <taxon>Eukaryota</taxon>
        <taxon>Fungi</taxon>
        <taxon>Dikarya</taxon>
        <taxon>Ascomycota</taxon>
        <taxon>Pezizomycotina</taxon>
        <taxon>Eurotiomycetes</taxon>
        <taxon>Eurotiomycetidae</taxon>
        <taxon>Eurotiales</taxon>
        <taxon>Thermoascaceae</taxon>
        <taxon>Paecilomyces</taxon>
    </lineage>
</organism>
<evidence type="ECO:0000256" key="1">
    <source>
        <dbReference type="SAM" id="MobiDB-lite"/>
    </source>
</evidence>
<reference evidence="2 3" key="1">
    <citation type="journal article" date="2018" name="Front. Microbiol.">
        <title>Genomic and genetic insights into a cosmopolitan fungus, Paecilomyces variotii (Eurotiales).</title>
        <authorList>
            <person name="Urquhart A.S."/>
            <person name="Mondo S.J."/>
            <person name="Makela M.R."/>
            <person name="Hane J.K."/>
            <person name="Wiebenga A."/>
            <person name="He G."/>
            <person name="Mihaltcheva S."/>
            <person name="Pangilinan J."/>
            <person name="Lipzen A."/>
            <person name="Barry K."/>
            <person name="de Vries R.P."/>
            <person name="Grigoriev I.V."/>
            <person name="Idnurm A."/>
        </authorList>
    </citation>
    <scope>NUCLEOTIDE SEQUENCE [LARGE SCALE GENOMIC DNA]</scope>
    <source>
        <strain evidence="2 3">CBS 101075</strain>
    </source>
</reference>
<dbReference type="VEuPathDB" id="FungiDB:C8Q69DRAFT_106202"/>
<keyword evidence="3" id="KW-1185">Reference proteome</keyword>
<comment type="caution">
    <text evidence="2">The sequence shown here is derived from an EMBL/GenBank/DDBJ whole genome shotgun (WGS) entry which is preliminary data.</text>
</comment>
<evidence type="ECO:0000313" key="3">
    <source>
        <dbReference type="Proteomes" id="UP000283841"/>
    </source>
</evidence>
<dbReference type="GeneID" id="39594339"/>
<feature type="compositionally biased region" description="Basic and acidic residues" evidence="1">
    <location>
        <begin position="537"/>
        <end position="561"/>
    </location>
</feature>
<feature type="region of interest" description="Disordered" evidence="1">
    <location>
        <begin position="492"/>
        <end position="590"/>
    </location>
</feature>
<evidence type="ECO:0000313" key="2">
    <source>
        <dbReference type="EMBL" id="RWQ92188.1"/>
    </source>
</evidence>
<accession>A0A443HK06</accession>
<feature type="compositionally biased region" description="Polar residues" evidence="1">
    <location>
        <begin position="502"/>
        <end position="535"/>
    </location>
</feature>
<name>A0A443HK06_BYSSP</name>
<dbReference type="Proteomes" id="UP000283841">
    <property type="component" value="Unassembled WGS sequence"/>
</dbReference>
<sequence length="590" mass="66044">MEGDQHGSKPGLVKKFFRSFDSRGRKSSIENPIIPISLPMGLEGSTANTSRAPSGDITYGFDNSAQQDRNFSLERRRTFGQLTIPAIVPGVEIVPLSHRIGVEETLLYTYVRVELNLPELSNPDELPHDFPLDIIYIMDNTSSTPPVKQREFSELVFKWVTMLNRDRVRFAVACVNDSPEGGLKYLLRLGKHSRQGAKVEIDKFHEHHLTPRKQEGLLLRKAVSQASHDLLAGDGKALCHIVLVTFEPPDPFPMPKMDRRVGFHTVSPGARFNFADNVPPFGWHVQMTAYPTHTSYIQRIQHIMSHLHTGINAGAVSNLTIKLNAGDGCLIESSANDIKFERLRLGELWTVPIYVRVPAASIKQMVGHDIPEEQMPIRDDENLSIDELFSQLQRMVSMPKQSDPQRIYTAVLEYDYSPVPGTRVSQVATCNVIRIPPDPRTPRRRHNPQGLPYGGPGAPFNTTGPGTPLNATGALNVAGAHLAYGSMQNLRHAAGDPRETPRQGSYGNTSVLKQFPFNQGQPSPMASSAHSQPHPQSFKDRFTRSHENMRSKFKLFSDKQKLQGGLQEDPVPEEPNYESDYEEPHYENIF</sequence>
<dbReference type="AlphaFoldDB" id="A0A443HK06"/>
<dbReference type="STRING" id="264951.A0A443HK06"/>